<evidence type="ECO:0000313" key="1">
    <source>
        <dbReference type="EMBL" id="SVB07683.1"/>
    </source>
</evidence>
<accession>A0A382B336</accession>
<protein>
    <submittedName>
        <fullName evidence="1">Uncharacterized protein</fullName>
    </submittedName>
</protein>
<organism evidence="1">
    <name type="scientific">marine metagenome</name>
    <dbReference type="NCBI Taxonomy" id="408172"/>
    <lineage>
        <taxon>unclassified sequences</taxon>
        <taxon>metagenomes</taxon>
        <taxon>ecological metagenomes</taxon>
    </lineage>
</organism>
<dbReference type="CDD" id="cd08547">
    <property type="entry name" value="Type_II_cohesin"/>
    <property type="match status" value="1"/>
</dbReference>
<dbReference type="SUPFAM" id="SSF49384">
    <property type="entry name" value="Carbohydrate-binding domain"/>
    <property type="match status" value="1"/>
</dbReference>
<dbReference type="GO" id="GO:0030246">
    <property type="term" value="F:carbohydrate binding"/>
    <property type="evidence" value="ECO:0007669"/>
    <property type="project" value="InterPro"/>
</dbReference>
<reference evidence="1" key="1">
    <citation type="submission" date="2018-05" db="EMBL/GenBank/DDBJ databases">
        <authorList>
            <person name="Lanie J.A."/>
            <person name="Ng W.-L."/>
            <person name="Kazmierczak K.M."/>
            <person name="Andrzejewski T.M."/>
            <person name="Davidsen T.M."/>
            <person name="Wayne K.J."/>
            <person name="Tettelin H."/>
            <person name="Glass J.I."/>
            <person name="Rusch D."/>
            <person name="Podicherti R."/>
            <person name="Tsui H.-C.T."/>
            <person name="Winkler M.E."/>
        </authorList>
    </citation>
    <scope>NUCLEOTIDE SEQUENCE</scope>
</reference>
<dbReference type="EMBL" id="UINC01027802">
    <property type="protein sequence ID" value="SVB07683.1"/>
    <property type="molecule type" value="Genomic_DNA"/>
</dbReference>
<dbReference type="InterPro" id="IPR008965">
    <property type="entry name" value="CBM2/CBM3_carb-bd_dom_sf"/>
</dbReference>
<dbReference type="AlphaFoldDB" id="A0A382B336"/>
<name>A0A382B336_9ZZZZ</name>
<dbReference type="Gene3D" id="2.60.40.680">
    <property type="match status" value="1"/>
</dbReference>
<sequence length="171" mass="18275">MILLVLGCENETTDLDDILTNPLDENQVTYEVPAFIFNPSRYDVDLVNTFSAEVFAMGVENLVGANTLIQYDPAKLSLVNVNNGELASGTGGSIPMFFFQDSIPGLVEIVAVYLNSDSVGISGNIKIAELVFSAASAGESGLEFLPECEMLDPNDNPIEIMGYANGVVNAQ</sequence>
<proteinExistence type="predicted"/>
<gene>
    <name evidence="1" type="ORF">METZ01_LOCUS160537</name>
</gene>